<dbReference type="EMBL" id="JXTC01000025">
    <property type="protein sequence ID" value="PON98356.1"/>
    <property type="molecule type" value="Genomic_DNA"/>
</dbReference>
<name>A0A2P5FKS3_TREOI</name>
<feature type="region of interest" description="Disordered" evidence="1">
    <location>
        <begin position="1"/>
        <end position="100"/>
    </location>
</feature>
<accession>A0A2P5FKS3</accession>
<dbReference type="AlphaFoldDB" id="A0A2P5FKS3"/>
<dbReference type="Proteomes" id="UP000237000">
    <property type="component" value="Unassembled WGS sequence"/>
</dbReference>
<evidence type="ECO:0000313" key="3">
    <source>
        <dbReference type="Proteomes" id="UP000237000"/>
    </source>
</evidence>
<feature type="compositionally biased region" description="Polar residues" evidence="1">
    <location>
        <begin position="87"/>
        <end position="100"/>
    </location>
</feature>
<sequence>IDGEYKLRIDPASTSNGPQRSALFLKPTPHPSSVGLVSEAASPTMKPCQKERDCPRGYSPGSPRLTKLPRTYPLLPTPNPKPPLSPHTATSLMLGNLQDPSQTPTLPWSFALKTLGKGKLETLLFQSHHPGIGLNDQPPVARRSDSGPSVAKNYVFSIVDSINSPMEGVWSPPSQEQ</sequence>
<keyword evidence="3" id="KW-1185">Reference proteome</keyword>
<evidence type="ECO:0000313" key="2">
    <source>
        <dbReference type="EMBL" id="PON98356.1"/>
    </source>
</evidence>
<comment type="caution">
    <text evidence="2">The sequence shown here is derived from an EMBL/GenBank/DDBJ whole genome shotgun (WGS) entry which is preliminary data.</text>
</comment>
<gene>
    <name evidence="2" type="ORF">TorRG33x02_059310</name>
</gene>
<evidence type="ECO:0000256" key="1">
    <source>
        <dbReference type="SAM" id="MobiDB-lite"/>
    </source>
</evidence>
<proteinExistence type="predicted"/>
<feature type="compositionally biased region" description="Pro residues" evidence="1">
    <location>
        <begin position="75"/>
        <end position="85"/>
    </location>
</feature>
<protein>
    <submittedName>
        <fullName evidence="2">Uncharacterized protein</fullName>
    </submittedName>
</protein>
<feature type="non-terminal residue" evidence="2">
    <location>
        <position position="1"/>
    </location>
</feature>
<dbReference type="InParanoid" id="A0A2P5FKS3"/>
<reference evidence="3" key="1">
    <citation type="submission" date="2016-06" db="EMBL/GenBank/DDBJ databases">
        <title>Parallel loss of symbiosis genes in relatives of nitrogen-fixing non-legume Parasponia.</title>
        <authorList>
            <person name="Van Velzen R."/>
            <person name="Holmer R."/>
            <person name="Bu F."/>
            <person name="Rutten L."/>
            <person name="Van Zeijl A."/>
            <person name="Liu W."/>
            <person name="Santuari L."/>
            <person name="Cao Q."/>
            <person name="Sharma T."/>
            <person name="Shen D."/>
            <person name="Roswanjaya Y."/>
            <person name="Wardhani T."/>
            <person name="Kalhor M.S."/>
            <person name="Jansen J."/>
            <person name="Van den Hoogen J."/>
            <person name="Gungor B."/>
            <person name="Hartog M."/>
            <person name="Hontelez J."/>
            <person name="Verver J."/>
            <person name="Yang W.-C."/>
            <person name="Schijlen E."/>
            <person name="Repin R."/>
            <person name="Schilthuizen M."/>
            <person name="Schranz E."/>
            <person name="Heidstra R."/>
            <person name="Miyata K."/>
            <person name="Fedorova E."/>
            <person name="Kohlen W."/>
            <person name="Bisseling T."/>
            <person name="Smit S."/>
            <person name="Geurts R."/>
        </authorList>
    </citation>
    <scope>NUCLEOTIDE SEQUENCE [LARGE SCALE GENOMIC DNA]</scope>
    <source>
        <strain evidence="3">cv. RG33-2</strain>
    </source>
</reference>
<organism evidence="2 3">
    <name type="scientific">Trema orientale</name>
    <name type="common">Charcoal tree</name>
    <name type="synonym">Celtis orientalis</name>
    <dbReference type="NCBI Taxonomy" id="63057"/>
    <lineage>
        <taxon>Eukaryota</taxon>
        <taxon>Viridiplantae</taxon>
        <taxon>Streptophyta</taxon>
        <taxon>Embryophyta</taxon>
        <taxon>Tracheophyta</taxon>
        <taxon>Spermatophyta</taxon>
        <taxon>Magnoliopsida</taxon>
        <taxon>eudicotyledons</taxon>
        <taxon>Gunneridae</taxon>
        <taxon>Pentapetalae</taxon>
        <taxon>rosids</taxon>
        <taxon>fabids</taxon>
        <taxon>Rosales</taxon>
        <taxon>Cannabaceae</taxon>
        <taxon>Trema</taxon>
    </lineage>
</organism>